<dbReference type="Proteomes" id="UP000260136">
    <property type="component" value="Chromosome"/>
</dbReference>
<evidence type="ECO:0008006" key="3">
    <source>
        <dbReference type="Google" id="ProtNLM"/>
    </source>
</evidence>
<accession>A0A3B0PEZ0</accession>
<evidence type="ECO:0000313" key="1">
    <source>
        <dbReference type="EMBL" id="SYV94537.1"/>
    </source>
</evidence>
<feature type="non-terminal residue" evidence="1">
    <location>
        <position position="50"/>
    </location>
</feature>
<proteinExistence type="predicted"/>
<evidence type="ECO:0000313" key="2">
    <source>
        <dbReference type="Proteomes" id="UP000260136"/>
    </source>
</evidence>
<dbReference type="EMBL" id="LS991952">
    <property type="protein sequence ID" value="SYV94537.1"/>
    <property type="molecule type" value="Genomic_DNA"/>
</dbReference>
<sequence length="50" mass="5833">MSKLSIIYYLSQEVMNLKSSLNSLFSINNLKDHELIFINDDANESVIKIW</sequence>
<reference evidence="2" key="1">
    <citation type="submission" date="2018-06" db="EMBL/GenBank/DDBJ databases">
        <authorList>
            <consortium name="Pathogen Informatics"/>
        </authorList>
    </citation>
    <scope>NUCLEOTIDE SEQUENCE [LARGE SCALE GENOMIC DNA]</scope>
    <source>
        <strain evidence="2">NCTC10115</strain>
    </source>
</reference>
<name>A0A3B0PEZ0_MYCGL</name>
<gene>
    <name evidence="1" type="ORF">NCTC10115_00862</name>
</gene>
<organism evidence="1 2">
    <name type="scientific">Mycoplasmoides gallisepticum</name>
    <name type="common">Mycoplasma gallisepticum</name>
    <dbReference type="NCBI Taxonomy" id="2096"/>
    <lineage>
        <taxon>Bacteria</taxon>
        <taxon>Bacillati</taxon>
        <taxon>Mycoplasmatota</taxon>
        <taxon>Mycoplasmoidales</taxon>
        <taxon>Mycoplasmoidaceae</taxon>
        <taxon>Mycoplasmoides</taxon>
    </lineage>
</organism>
<protein>
    <recommendedName>
        <fullName evidence="3">Glycosyltransferase</fullName>
    </recommendedName>
</protein>
<dbReference type="AlphaFoldDB" id="A0A3B0PEZ0"/>